<dbReference type="SUPFAM" id="SSF57302">
    <property type="entry name" value="Snake toxin-like"/>
    <property type="match status" value="1"/>
</dbReference>
<name>A0A9X0CLR3_9CNID</name>
<gene>
    <name evidence="1" type="ORF">OS493_005344</name>
</gene>
<reference evidence="1" key="1">
    <citation type="submission" date="2023-01" db="EMBL/GenBank/DDBJ databases">
        <title>Genome assembly of the deep-sea coral Lophelia pertusa.</title>
        <authorList>
            <person name="Herrera S."/>
            <person name="Cordes E."/>
        </authorList>
    </citation>
    <scope>NUCLEOTIDE SEQUENCE</scope>
    <source>
        <strain evidence="1">USNM1676648</strain>
        <tissue evidence="1">Polyp</tissue>
    </source>
</reference>
<comment type="caution">
    <text evidence="1">The sequence shown here is derived from an EMBL/GenBank/DDBJ whole genome shotgun (WGS) entry which is preliminary data.</text>
</comment>
<dbReference type="Gene3D" id="2.10.60.10">
    <property type="entry name" value="CD59"/>
    <property type="match status" value="1"/>
</dbReference>
<accession>A0A9X0CLR3</accession>
<evidence type="ECO:0000313" key="2">
    <source>
        <dbReference type="Proteomes" id="UP001163046"/>
    </source>
</evidence>
<proteinExistence type="predicted"/>
<sequence length="188" mass="20407">MPPLDHLLNVKSAAATLTTAMLAQPSVSRYPVADMRLGISDDSCESLTFSSLHQGSATLEILCLKDPISAADLNGAVSESKAISESEYKRVKMKLWRWFGVLLLYFFEVMGRLPSRKYCEICPTDSDRCFMFYVNKNGTEIYAKGCVAEADCNTEDIPACKGAAECYISCCATDDCNVNVGAAVVAGL</sequence>
<protein>
    <submittedName>
        <fullName evidence="1">Uncharacterized protein</fullName>
    </submittedName>
</protein>
<dbReference type="InterPro" id="IPR045860">
    <property type="entry name" value="Snake_toxin-like_sf"/>
</dbReference>
<evidence type="ECO:0000313" key="1">
    <source>
        <dbReference type="EMBL" id="KAJ7365247.1"/>
    </source>
</evidence>
<dbReference type="Proteomes" id="UP001163046">
    <property type="component" value="Unassembled WGS sequence"/>
</dbReference>
<dbReference type="EMBL" id="MU827303">
    <property type="protein sequence ID" value="KAJ7365247.1"/>
    <property type="molecule type" value="Genomic_DNA"/>
</dbReference>
<keyword evidence="2" id="KW-1185">Reference proteome</keyword>
<organism evidence="1 2">
    <name type="scientific">Desmophyllum pertusum</name>
    <dbReference type="NCBI Taxonomy" id="174260"/>
    <lineage>
        <taxon>Eukaryota</taxon>
        <taxon>Metazoa</taxon>
        <taxon>Cnidaria</taxon>
        <taxon>Anthozoa</taxon>
        <taxon>Hexacorallia</taxon>
        <taxon>Scleractinia</taxon>
        <taxon>Caryophylliina</taxon>
        <taxon>Caryophylliidae</taxon>
        <taxon>Desmophyllum</taxon>
    </lineage>
</organism>
<dbReference type="AlphaFoldDB" id="A0A9X0CLR3"/>